<feature type="binding site" evidence="6 7">
    <location>
        <position position="31"/>
    </location>
    <ligand>
        <name>Zn(2+)</name>
        <dbReference type="ChEBI" id="CHEBI:29105"/>
    </ligand>
</feature>
<dbReference type="GO" id="GO:0016887">
    <property type="term" value="F:ATP hydrolysis activity"/>
    <property type="evidence" value="ECO:0007669"/>
    <property type="project" value="InterPro"/>
</dbReference>
<dbReference type="InterPro" id="IPR027417">
    <property type="entry name" value="P-loop_NTPase"/>
</dbReference>
<dbReference type="GO" id="GO:0008270">
    <property type="term" value="F:zinc ion binding"/>
    <property type="evidence" value="ECO:0007669"/>
    <property type="project" value="UniProtKB-UniRule"/>
</dbReference>
<sequence>MSKLKCDFCGVQDSAQNPVISGDNACICKSCVNAAHDIISGKEPAEDEQALSPEVKAESEIKLHTPSELKALLDDYVVGQHRAKKVLSVAVYNHYKRIFRRDEIGEDTEINKSNVLLIGPTGSGKTLLAQTIARYLDVPLAIADATSLTEAGYVGDDVENVITRLLQAANGDIKKAETGIIFIDEIDKIARMSENRSITRDVSGEGVQQAMLKIIEGSVVNVPPKGGRKHPGQDMTQVDTTNILFICGGAFDGLEEIIKRKKGNNILGFNQVKNSKKDEAGLISFVEADDLVKYGLIPELIGRLHMIATLNEITEDDMVHILTEPKNALIKQYIKLFEMDKVNLEFDKDALLAIAKKAIERKTGARGLRSILEDIMLDIMFDLPNYKEKTITITKDVVSDKKDPKIA</sequence>
<feature type="binding site" evidence="6">
    <location>
        <begin position="120"/>
        <end position="127"/>
    </location>
    <ligand>
        <name>ATP</name>
        <dbReference type="ChEBI" id="CHEBI:30616"/>
    </ligand>
</feature>
<dbReference type="GO" id="GO:0051082">
    <property type="term" value="F:unfolded protein binding"/>
    <property type="evidence" value="ECO:0007669"/>
    <property type="project" value="UniProtKB-UniRule"/>
</dbReference>
<evidence type="ECO:0000256" key="2">
    <source>
        <dbReference type="ARBA" id="ARBA00022741"/>
    </source>
</evidence>
<keyword evidence="2 6" id="KW-0547">Nucleotide-binding</keyword>
<dbReference type="PROSITE" id="PS00676">
    <property type="entry name" value="SIGMA54_INTERACT_2"/>
    <property type="match status" value="1"/>
</dbReference>
<dbReference type="Pfam" id="PF06689">
    <property type="entry name" value="zf-C4_ClpX"/>
    <property type="match status" value="1"/>
</dbReference>
<dbReference type="InterPro" id="IPR046425">
    <property type="entry name" value="ClpX_bact"/>
</dbReference>
<evidence type="ECO:0000256" key="3">
    <source>
        <dbReference type="ARBA" id="ARBA00022833"/>
    </source>
</evidence>
<dbReference type="InterPro" id="IPR038366">
    <property type="entry name" value="Znf_CppX_C4_sf"/>
</dbReference>
<dbReference type="InterPro" id="IPR003593">
    <property type="entry name" value="AAA+_ATPase"/>
</dbReference>
<protein>
    <recommendedName>
        <fullName evidence="6">ATP-dependent Clp protease ATP-binding subunit ClpX</fullName>
    </recommendedName>
</protein>
<dbReference type="PROSITE" id="PS51902">
    <property type="entry name" value="CLPX_ZB"/>
    <property type="match status" value="1"/>
</dbReference>
<keyword evidence="5 6" id="KW-0143">Chaperone</keyword>
<dbReference type="GO" id="GO:0051603">
    <property type="term" value="P:proteolysis involved in protein catabolic process"/>
    <property type="evidence" value="ECO:0007669"/>
    <property type="project" value="TreeGrafter"/>
</dbReference>
<dbReference type="Gene3D" id="3.40.50.300">
    <property type="entry name" value="P-loop containing nucleotide triphosphate hydrolases"/>
    <property type="match status" value="1"/>
</dbReference>
<evidence type="ECO:0000313" key="10">
    <source>
        <dbReference type="Proteomes" id="UP000000939"/>
    </source>
</evidence>
<gene>
    <name evidence="6" type="primary">clpX</name>
    <name evidence="9" type="ordered locus">Arnit_3007</name>
</gene>
<dbReference type="RefSeq" id="WP_013136800.1">
    <property type="nucleotide sequence ID" value="NC_014166.1"/>
</dbReference>
<dbReference type="eggNOG" id="COG1219">
    <property type="taxonomic scope" value="Bacteria"/>
</dbReference>
<dbReference type="KEGG" id="ant:Arnit_3007"/>
<proteinExistence type="inferred from homology"/>
<comment type="similarity">
    <text evidence="6 7">Belongs to the ClpX chaperone family.</text>
</comment>
<dbReference type="SUPFAM" id="SSF57716">
    <property type="entry name" value="Glucocorticoid receptor-like (DNA-binding domain)"/>
    <property type="match status" value="1"/>
</dbReference>
<organism evidence="9 10">
    <name type="scientific">Arcobacter nitrofigilis (strain ATCC 33309 / DSM 7299 / CCUG 15893 / LMG 7604 / NCTC 12251 / CI)</name>
    <name type="common">Campylobacter nitrofigilis</name>
    <dbReference type="NCBI Taxonomy" id="572480"/>
    <lineage>
        <taxon>Bacteria</taxon>
        <taxon>Pseudomonadati</taxon>
        <taxon>Campylobacterota</taxon>
        <taxon>Epsilonproteobacteria</taxon>
        <taxon>Campylobacterales</taxon>
        <taxon>Arcobacteraceae</taxon>
        <taxon>Arcobacter</taxon>
    </lineage>
</organism>
<dbReference type="GO" id="GO:0005524">
    <property type="term" value="F:ATP binding"/>
    <property type="evidence" value="ECO:0007669"/>
    <property type="project" value="UniProtKB-UniRule"/>
</dbReference>
<dbReference type="InterPro" id="IPR025943">
    <property type="entry name" value="Sigma_54_int_dom_ATP-bd_2"/>
</dbReference>
<feature type="binding site" evidence="6 7">
    <location>
        <position position="9"/>
    </location>
    <ligand>
        <name>Zn(2+)</name>
        <dbReference type="ChEBI" id="CHEBI:29105"/>
    </ligand>
</feature>
<feature type="binding site" evidence="6 7">
    <location>
        <position position="6"/>
    </location>
    <ligand>
        <name>Zn(2+)</name>
        <dbReference type="ChEBI" id="CHEBI:29105"/>
    </ligand>
</feature>
<keyword evidence="10" id="KW-1185">Reference proteome</keyword>
<dbReference type="Proteomes" id="UP000000939">
    <property type="component" value="Chromosome"/>
</dbReference>
<dbReference type="GO" id="GO:0140662">
    <property type="term" value="F:ATP-dependent protein folding chaperone"/>
    <property type="evidence" value="ECO:0007669"/>
    <property type="project" value="InterPro"/>
</dbReference>
<dbReference type="InterPro" id="IPR059188">
    <property type="entry name" value="Znf_CLPX-like"/>
</dbReference>
<evidence type="ECO:0000256" key="7">
    <source>
        <dbReference type="PROSITE-ProRule" id="PRU01250"/>
    </source>
</evidence>
<comment type="function">
    <text evidence="6">ATP-dependent specificity component of the Clp protease. It directs the protease to specific substrates. Can perform chaperone functions in the absence of ClpP.</text>
</comment>
<dbReference type="InterPro" id="IPR003959">
    <property type="entry name" value="ATPase_AAA_core"/>
</dbReference>
<dbReference type="Gene3D" id="1.10.8.60">
    <property type="match status" value="1"/>
</dbReference>
<dbReference type="GO" id="GO:0051301">
    <property type="term" value="P:cell division"/>
    <property type="evidence" value="ECO:0007669"/>
    <property type="project" value="TreeGrafter"/>
</dbReference>
<dbReference type="SUPFAM" id="SSF52540">
    <property type="entry name" value="P-loop containing nucleoside triphosphate hydrolases"/>
    <property type="match status" value="1"/>
</dbReference>
<dbReference type="SMART" id="SM00382">
    <property type="entry name" value="AAA"/>
    <property type="match status" value="1"/>
</dbReference>
<dbReference type="SMART" id="SM00994">
    <property type="entry name" value="zf-C4_ClpX"/>
    <property type="match status" value="1"/>
</dbReference>
<dbReference type="InterPro" id="IPR019489">
    <property type="entry name" value="Clp_ATPase_C"/>
</dbReference>
<evidence type="ECO:0000256" key="4">
    <source>
        <dbReference type="ARBA" id="ARBA00022840"/>
    </source>
</evidence>
<dbReference type="Pfam" id="PF10431">
    <property type="entry name" value="ClpB_D2-small"/>
    <property type="match status" value="1"/>
</dbReference>
<feature type="binding site" evidence="6 7">
    <location>
        <position position="28"/>
    </location>
    <ligand>
        <name>Zn(2+)</name>
        <dbReference type="ChEBI" id="CHEBI:29105"/>
    </ligand>
</feature>
<dbReference type="GO" id="GO:0009376">
    <property type="term" value="C:HslUV protease complex"/>
    <property type="evidence" value="ECO:0007669"/>
    <property type="project" value="TreeGrafter"/>
</dbReference>
<evidence type="ECO:0000256" key="5">
    <source>
        <dbReference type="ARBA" id="ARBA00023186"/>
    </source>
</evidence>
<reference evidence="9 10" key="1">
    <citation type="journal article" date="2010" name="Stand. Genomic Sci.">
        <title>Complete genome sequence of Arcobacter nitrofigilis type strain (CI).</title>
        <authorList>
            <person name="Pati A."/>
            <person name="Gronow S."/>
            <person name="Lapidus A."/>
            <person name="Copeland A."/>
            <person name="Glavina Del Rio T."/>
            <person name="Nolan M."/>
            <person name="Lucas S."/>
            <person name="Tice H."/>
            <person name="Cheng J.F."/>
            <person name="Han C."/>
            <person name="Chertkov O."/>
            <person name="Bruce D."/>
            <person name="Tapia R."/>
            <person name="Goodwin L."/>
            <person name="Pitluck S."/>
            <person name="Liolios K."/>
            <person name="Ivanova N."/>
            <person name="Mavromatis K."/>
            <person name="Chen A."/>
            <person name="Palaniappan K."/>
            <person name="Land M."/>
            <person name="Hauser L."/>
            <person name="Chang Y.J."/>
            <person name="Jeffries C.D."/>
            <person name="Detter J.C."/>
            <person name="Rohde M."/>
            <person name="Goker M."/>
            <person name="Bristow J."/>
            <person name="Eisen J.A."/>
            <person name="Markowitz V."/>
            <person name="Hugenholtz P."/>
            <person name="Klenk H.P."/>
            <person name="Kyrpides N.C."/>
        </authorList>
    </citation>
    <scope>NUCLEOTIDE SEQUENCE [LARGE SCALE GENOMIC DNA]</scope>
    <source>
        <strain evidence="10">ATCC 33309 / DSM 7299 / CCUG 15893 / LMG 7604 / NCTC 12251 / CI</strain>
    </source>
</reference>
<name>D5V7N5_ARCNC</name>
<dbReference type="SMART" id="SM01086">
    <property type="entry name" value="ClpB_D2-small"/>
    <property type="match status" value="1"/>
</dbReference>
<dbReference type="OrthoDB" id="9804062at2"/>
<keyword evidence="4 6" id="KW-0067">ATP-binding</keyword>
<evidence type="ECO:0000256" key="1">
    <source>
        <dbReference type="ARBA" id="ARBA00022723"/>
    </source>
</evidence>
<dbReference type="GO" id="GO:0046983">
    <property type="term" value="F:protein dimerization activity"/>
    <property type="evidence" value="ECO:0007669"/>
    <property type="project" value="UniProtKB-UniRule"/>
</dbReference>
<dbReference type="STRING" id="572480.Arnit_3007"/>
<dbReference type="HOGENOM" id="CLU_014218_8_2_7"/>
<dbReference type="Gene3D" id="6.20.220.10">
    <property type="entry name" value="ClpX chaperone, C4-type zinc finger domain"/>
    <property type="match status" value="1"/>
</dbReference>
<dbReference type="CDD" id="cd19497">
    <property type="entry name" value="RecA-like_ClpX"/>
    <property type="match status" value="1"/>
</dbReference>
<keyword evidence="1 6" id="KW-0479">Metal-binding</keyword>
<dbReference type="InterPro" id="IPR010603">
    <property type="entry name" value="Znf_CppX_C4"/>
</dbReference>
<evidence type="ECO:0000259" key="8">
    <source>
        <dbReference type="PROSITE" id="PS51902"/>
    </source>
</evidence>
<keyword evidence="3 6" id="KW-0862">Zinc</keyword>
<dbReference type="InterPro" id="IPR004487">
    <property type="entry name" value="Clp_protease_ATP-bd_su_ClpX"/>
</dbReference>
<dbReference type="PANTHER" id="PTHR48102">
    <property type="entry name" value="ATP-DEPENDENT CLP PROTEASE ATP-BINDING SUBUNIT CLPX-LIKE, MITOCHONDRIAL-RELATED"/>
    <property type="match status" value="1"/>
</dbReference>
<dbReference type="NCBIfam" id="NF003745">
    <property type="entry name" value="PRK05342.1"/>
    <property type="match status" value="1"/>
</dbReference>
<dbReference type="PANTHER" id="PTHR48102:SF7">
    <property type="entry name" value="ATP-DEPENDENT CLP PROTEASE ATP-BINDING SUBUNIT CLPX-LIKE, MITOCHONDRIAL"/>
    <property type="match status" value="1"/>
</dbReference>
<dbReference type="HAMAP" id="MF_00175">
    <property type="entry name" value="ClpX"/>
    <property type="match status" value="1"/>
</dbReference>
<dbReference type="NCBIfam" id="TIGR00382">
    <property type="entry name" value="clpX"/>
    <property type="match status" value="1"/>
</dbReference>
<dbReference type="AlphaFoldDB" id="D5V7N5"/>
<evidence type="ECO:0000256" key="6">
    <source>
        <dbReference type="HAMAP-Rule" id="MF_00175"/>
    </source>
</evidence>
<feature type="domain" description="ClpX-type ZB" evidence="8">
    <location>
        <begin position="1"/>
        <end position="47"/>
    </location>
</feature>
<dbReference type="Pfam" id="PF07724">
    <property type="entry name" value="AAA_2"/>
    <property type="match status" value="1"/>
</dbReference>
<dbReference type="FunFam" id="1.10.8.60:FF:000002">
    <property type="entry name" value="ATP-dependent Clp protease ATP-binding subunit ClpX"/>
    <property type="match status" value="1"/>
</dbReference>
<accession>D5V7N5</accession>
<evidence type="ECO:0000313" key="9">
    <source>
        <dbReference type="EMBL" id="ADG94655.1"/>
    </source>
</evidence>
<dbReference type="EMBL" id="CP001999">
    <property type="protein sequence ID" value="ADG94655.1"/>
    <property type="molecule type" value="Genomic_DNA"/>
</dbReference>
<comment type="subunit">
    <text evidence="6">Component of the ClpX-ClpP complex. Forms a hexameric ring that, in the presence of ATP, binds to fourteen ClpP subunits assembled into a disk-like structure with a central cavity, resembling the structure of eukaryotic proteasomes.</text>
</comment>
<dbReference type="InterPro" id="IPR050052">
    <property type="entry name" value="ATP-dep_Clp_protease_ClpX"/>
</dbReference>